<evidence type="ECO:0000313" key="2">
    <source>
        <dbReference type="EMBL" id="TPX19025.1"/>
    </source>
</evidence>
<dbReference type="InterPro" id="IPR038491">
    <property type="entry name" value="Velvet_dom_sf"/>
</dbReference>
<sequence length="162" mass="17070">MASIVVEPPSTVTTGTQMYPPVVARIRISGIQDGGAYVYGQAILLDGAGNVLANQLGGTVVVTPTVLADSSSRRGGSSSRNNSPTSLYFAFLDLSIAWPGVYSIRIDIHMLDYNDAQGSRYLASAETQTITALDESVAVGRPSQSERDIIRRLQGAGVPIPS</sequence>
<dbReference type="InterPro" id="IPR037525">
    <property type="entry name" value="Velvet_dom"/>
</dbReference>
<dbReference type="Proteomes" id="UP000319257">
    <property type="component" value="Unassembled WGS sequence"/>
</dbReference>
<organism evidence="2 3">
    <name type="scientific">Thyridium curvatum</name>
    <dbReference type="NCBI Taxonomy" id="1093900"/>
    <lineage>
        <taxon>Eukaryota</taxon>
        <taxon>Fungi</taxon>
        <taxon>Dikarya</taxon>
        <taxon>Ascomycota</taxon>
        <taxon>Pezizomycotina</taxon>
        <taxon>Sordariomycetes</taxon>
        <taxon>Sordariomycetidae</taxon>
        <taxon>Thyridiales</taxon>
        <taxon>Thyridiaceae</taxon>
        <taxon>Thyridium</taxon>
    </lineage>
</organism>
<dbReference type="EMBL" id="SKBQ01000102">
    <property type="protein sequence ID" value="TPX19025.1"/>
    <property type="molecule type" value="Genomic_DNA"/>
</dbReference>
<dbReference type="RefSeq" id="XP_031000736.1">
    <property type="nucleotide sequence ID" value="XM_031133979.1"/>
</dbReference>
<dbReference type="GeneID" id="41978716"/>
<comment type="caution">
    <text evidence="2">The sequence shown here is derived from an EMBL/GenBank/DDBJ whole genome shotgun (WGS) entry which is preliminary data.</text>
</comment>
<evidence type="ECO:0000313" key="3">
    <source>
        <dbReference type="Proteomes" id="UP000319257"/>
    </source>
</evidence>
<accession>A0A507B781</accession>
<dbReference type="AlphaFoldDB" id="A0A507B781"/>
<evidence type="ECO:0000259" key="1">
    <source>
        <dbReference type="PROSITE" id="PS51821"/>
    </source>
</evidence>
<feature type="domain" description="Velvet" evidence="1">
    <location>
        <begin position="1"/>
        <end position="162"/>
    </location>
</feature>
<gene>
    <name evidence="2" type="ORF">E0L32_011269</name>
</gene>
<keyword evidence="3" id="KW-1185">Reference proteome</keyword>
<dbReference type="PROSITE" id="PS51821">
    <property type="entry name" value="VELVET"/>
    <property type="match status" value="1"/>
</dbReference>
<dbReference type="Gene3D" id="2.60.40.3960">
    <property type="entry name" value="Velvet domain"/>
    <property type="match status" value="1"/>
</dbReference>
<proteinExistence type="predicted"/>
<protein>
    <recommendedName>
        <fullName evidence="1">Velvet domain-containing protein</fullName>
    </recommendedName>
</protein>
<reference evidence="2 3" key="1">
    <citation type="submission" date="2019-06" db="EMBL/GenBank/DDBJ databases">
        <title>Draft genome sequence of the filamentous fungus Phialemoniopsis curvata isolated from diesel fuel.</title>
        <authorList>
            <person name="Varaljay V.A."/>
            <person name="Lyon W.J."/>
            <person name="Crouch A.L."/>
            <person name="Drake C.E."/>
            <person name="Hollomon J.M."/>
            <person name="Nadeau L.J."/>
            <person name="Nunn H.S."/>
            <person name="Stevenson B.S."/>
            <person name="Bojanowski C.L."/>
            <person name="Crookes-Goodson W.J."/>
        </authorList>
    </citation>
    <scope>NUCLEOTIDE SEQUENCE [LARGE SCALE GENOMIC DNA]</scope>
    <source>
        <strain evidence="2 3">D216</strain>
    </source>
</reference>
<dbReference type="InParanoid" id="A0A507B781"/>
<name>A0A507B781_9PEZI</name>
<dbReference type="OrthoDB" id="5399926at2759"/>